<dbReference type="EMBL" id="VCKY01000249">
    <property type="protein sequence ID" value="TMR09146.1"/>
    <property type="molecule type" value="Genomic_DNA"/>
</dbReference>
<organism evidence="2 3">
    <name type="scientific">Nonomuraea turkmeniaca</name>
    <dbReference type="NCBI Taxonomy" id="103838"/>
    <lineage>
        <taxon>Bacteria</taxon>
        <taxon>Bacillati</taxon>
        <taxon>Actinomycetota</taxon>
        <taxon>Actinomycetes</taxon>
        <taxon>Streptosporangiales</taxon>
        <taxon>Streptosporangiaceae</taxon>
        <taxon>Nonomuraea</taxon>
    </lineage>
</organism>
<name>A0A5S4EZG6_9ACTN</name>
<reference evidence="2 3" key="1">
    <citation type="submission" date="2019-05" db="EMBL/GenBank/DDBJ databases">
        <title>Draft genome sequence of Nonomuraea turkmeniaca DSM 43926.</title>
        <authorList>
            <person name="Saricaoglu S."/>
            <person name="Isik K."/>
        </authorList>
    </citation>
    <scope>NUCLEOTIDE SEQUENCE [LARGE SCALE GENOMIC DNA]</scope>
    <source>
        <strain evidence="2 3">DSM 43926</strain>
    </source>
</reference>
<dbReference type="SUPFAM" id="SSF50475">
    <property type="entry name" value="FMN-binding split barrel"/>
    <property type="match status" value="1"/>
</dbReference>
<proteinExistence type="predicted"/>
<protein>
    <submittedName>
        <fullName evidence="2">Pyridoxamine 5'-phosphate oxidase family protein</fullName>
    </submittedName>
</protein>
<dbReference type="AlphaFoldDB" id="A0A5S4EZG6"/>
<dbReference type="RefSeq" id="WP_138672720.1">
    <property type="nucleotide sequence ID" value="NZ_VCKY01000249.1"/>
</dbReference>
<accession>A0A5S4EZG6</accession>
<gene>
    <name evidence="2" type="ORF">ETD86_44830</name>
</gene>
<dbReference type="InterPro" id="IPR012349">
    <property type="entry name" value="Split_barrel_FMN-bd"/>
</dbReference>
<evidence type="ECO:0000259" key="1">
    <source>
        <dbReference type="Pfam" id="PF01243"/>
    </source>
</evidence>
<evidence type="ECO:0000313" key="3">
    <source>
        <dbReference type="Proteomes" id="UP000309128"/>
    </source>
</evidence>
<dbReference type="Proteomes" id="UP000309128">
    <property type="component" value="Unassembled WGS sequence"/>
</dbReference>
<dbReference type="OrthoDB" id="9788889at2"/>
<keyword evidence="3" id="KW-1185">Reference proteome</keyword>
<dbReference type="InterPro" id="IPR011576">
    <property type="entry name" value="Pyridox_Oxase_N"/>
</dbReference>
<dbReference type="Gene3D" id="2.30.110.10">
    <property type="entry name" value="Electron Transport, Fmn-binding Protein, Chain A"/>
    <property type="match status" value="1"/>
</dbReference>
<dbReference type="Pfam" id="PF01243">
    <property type="entry name" value="PNPOx_N"/>
    <property type="match status" value="1"/>
</dbReference>
<sequence length="165" mass="18287">MSALADTVRTIIDANRYLTLGTADGMGSPWVTPVYFAHDGYRDFLWISSPGAAHSRNIAERPEVSIVVFDSQVEPGSGQAVYMAASAAEETDLDRWLSVYPGDPERGGWAFPPDRLRPPAPYRLYRARVTRHWALCPREPGTACAPHGQAFDHRTHVLLPDADIR</sequence>
<feature type="domain" description="Pyridoxamine 5'-phosphate oxidase N-terminal" evidence="1">
    <location>
        <begin position="5"/>
        <end position="131"/>
    </location>
</feature>
<comment type="caution">
    <text evidence="2">The sequence shown here is derived from an EMBL/GenBank/DDBJ whole genome shotgun (WGS) entry which is preliminary data.</text>
</comment>
<evidence type="ECO:0000313" key="2">
    <source>
        <dbReference type="EMBL" id="TMR09146.1"/>
    </source>
</evidence>